<sequence length="172" mass="19736">MGIMKDIFLKFSNSENISTMFFRYVLVLIGFYIPLFPFTSLLAMIFKPDAGDFLSLIIYGAIYSILLIVPFYLVCKNFIFLNRQKPDFSLFSRFLVVSAISSPLSSLFFFLSNWTCYVFGGNDLNKVVDCQNVVSPLINIFIYSVIVFLILWRFVFRGKSKHEISTGSSTLN</sequence>
<feature type="transmembrane region" description="Helical" evidence="1">
    <location>
        <begin position="53"/>
        <end position="74"/>
    </location>
</feature>
<dbReference type="Proteomes" id="UP000178570">
    <property type="component" value="Unassembled WGS sequence"/>
</dbReference>
<evidence type="ECO:0000313" key="3">
    <source>
        <dbReference type="Proteomes" id="UP000178570"/>
    </source>
</evidence>
<reference evidence="2 3" key="1">
    <citation type="journal article" date="2016" name="Nat. Commun.">
        <title>Thousands of microbial genomes shed light on interconnected biogeochemical processes in an aquifer system.</title>
        <authorList>
            <person name="Anantharaman K."/>
            <person name="Brown C.T."/>
            <person name="Hug L.A."/>
            <person name="Sharon I."/>
            <person name="Castelle C.J."/>
            <person name="Probst A.J."/>
            <person name="Thomas B.C."/>
            <person name="Singh A."/>
            <person name="Wilkins M.J."/>
            <person name="Karaoz U."/>
            <person name="Brodie E.L."/>
            <person name="Williams K.H."/>
            <person name="Hubbard S.S."/>
            <person name="Banfield J.F."/>
        </authorList>
    </citation>
    <scope>NUCLEOTIDE SEQUENCE [LARGE SCALE GENOMIC DNA]</scope>
</reference>
<feature type="transmembrane region" description="Helical" evidence="1">
    <location>
        <begin position="21"/>
        <end position="47"/>
    </location>
</feature>
<evidence type="ECO:0000256" key="1">
    <source>
        <dbReference type="SAM" id="Phobius"/>
    </source>
</evidence>
<dbReference type="AlphaFoldDB" id="A0A1G1XJI8"/>
<comment type="caution">
    <text evidence="2">The sequence shown here is derived from an EMBL/GenBank/DDBJ whole genome shotgun (WGS) entry which is preliminary data.</text>
</comment>
<organism evidence="2 3">
    <name type="scientific">Candidatus Brennerbacteria bacterium RIFOXYD1_FULL_41_16</name>
    <dbReference type="NCBI Taxonomy" id="1797529"/>
    <lineage>
        <taxon>Bacteria</taxon>
        <taxon>Candidatus Brenneribacteriota</taxon>
    </lineage>
</organism>
<accession>A0A1G1XJI8</accession>
<dbReference type="EMBL" id="MHHY01000009">
    <property type="protein sequence ID" value="OGY40253.1"/>
    <property type="molecule type" value="Genomic_DNA"/>
</dbReference>
<proteinExistence type="predicted"/>
<keyword evidence="1" id="KW-0472">Membrane</keyword>
<evidence type="ECO:0000313" key="2">
    <source>
        <dbReference type="EMBL" id="OGY40253.1"/>
    </source>
</evidence>
<protein>
    <submittedName>
        <fullName evidence="2">Uncharacterized protein</fullName>
    </submittedName>
</protein>
<dbReference type="STRING" id="1797529.A2570_03160"/>
<feature type="transmembrane region" description="Helical" evidence="1">
    <location>
        <begin position="134"/>
        <end position="155"/>
    </location>
</feature>
<name>A0A1G1XJI8_9BACT</name>
<feature type="transmembrane region" description="Helical" evidence="1">
    <location>
        <begin position="94"/>
        <end position="114"/>
    </location>
</feature>
<keyword evidence="1" id="KW-0812">Transmembrane</keyword>
<keyword evidence="1" id="KW-1133">Transmembrane helix</keyword>
<gene>
    <name evidence="2" type="ORF">A2570_03160</name>
</gene>